<dbReference type="RefSeq" id="WP_048735100.1">
    <property type="nucleotide sequence ID" value="NZ_CP012033.1"/>
</dbReference>
<dbReference type="InterPro" id="IPR006379">
    <property type="entry name" value="HAD-SF_hydro_IIB"/>
</dbReference>
<dbReference type="PANTHER" id="PTHR10000">
    <property type="entry name" value="PHOSPHOSERINE PHOSPHATASE"/>
    <property type="match status" value="1"/>
</dbReference>
<dbReference type="NCBIfam" id="TIGR01484">
    <property type="entry name" value="HAD-SF-IIB"/>
    <property type="match status" value="1"/>
</dbReference>
<dbReference type="AlphaFoldDB" id="A0AAC8UWE7"/>
<dbReference type="GO" id="GO:0000287">
    <property type="term" value="F:magnesium ion binding"/>
    <property type="evidence" value="ECO:0007669"/>
    <property type="project" value="TreeGrafter"/>
</dbReference>
<accession>A0AAC8UWE7</accession>
<organism evidence="1 2">
    <name type="scientific">Levilactobacillus koreensis</name>
    <dbReference type="NCBI Taxonomy" id="637971"/>
    <lineage>
        <taxon>Bacteria</taxon>
        <taxon>Bacillati</taxon>
        <taxon>Bacillota</taxon>
        <taxon>Bacilli</taxon>
        <taxon>Lactobacillales</taxon>
        <taxon>Lactobacillaceae</taxon>
        <taxon>Levilactobacillus</taxon>
    </lineage>
</organism>
<keyword evidence="2" id="KW-1185">Reference proteome</keyword>
<dbReference type="Proteomes" id="UP000036000">
    <property type="component" value="Chromosome"/>
</dbReference>
<evidence type="ECO:0000313" key="1">
    <source>
        <dbReference type="EMBL" id="AKP65123.1"/>
    </source>
</evidence>
<reference evidence="1 2" key="1">
    <citation type="submission" date="2015-07" db="EMBL/GenBank/DDBJ databases">
        <title>Lactobacillus korensis/26-25/ whole genome sequencing.</title>
        <authorList>
            <person name="Kim M.K."/>
            <person name="Im W.-T."/>
            <person name="Srinivasan S."/>
            <person name="Lee J.-J."/>
        </authorList>
    </citation>
    <scope>NUCLEOTIDE SEQUENCE [LARGE SCALE GENOMIC DNA]</scope>
    <source>
        <strain evidence="1 2">26-25</strain>
    </source>
</reference>
<dbReference type="SUPFAM" id="SSF56784">
    <property type="entry name" value="HAD-like"/>
    <property type="match status" value="1"/>
</dbReference>
<dbReference type="Gene3D" id="3.30.1240.10">
    <property type="match status" value="1"/>
</dbReference>
<proteinExistence type="predicted"/>
<evidence type="ECO:0000313" key="2">
    <source>
        <dbReference type="Proteomes" id="UP000036000"/>
    </source>
</evidence>
<name>A0AAC8UWE7_9LACO</name>
<dbReference type="KEGG" id="lko:ABN16_08990"/>
<dbReference type="GO" id="GO:0005829">
    <property type="term" value="C:cytosol"/>
    <property type="evidence" value="ECO:0007669"/>
    <property type="project" value="TreeGrafter"/>
</dbReference>
<dbReference type="GO" id="GO:0016791">
    <property type="term" value="F:phosphatase activity"/>
    <property type="evidence" value="ECO:0007669"/>
    <property type="project" value="TreeGrafter"/>
</dbReference>
<evidence type="ECO:0008006" key="3">
    <source>
        <dbReference type="Google" id="ProtNLM"/>
    </source>
</evidence>
<gene>
    <name evidence="1" type="ORF">ABN16_08990</name>
</gene>
<dbReference type="Gene3D" id="3.40.50.1000">
    <property type="entry name" value="HAD superfamily/HAD-like"/>
    <property type="match status" value="1"/>
</dbReference>
<dbReference type="InterPro" id="IPR023214">
    <property type="entry name" value="HAD_sf"/>
</dbReference>
<sequence length="271" mass="29125">MTTPRVIATDLDGTFLNDAGRYDQHRFDRILAEMRRRGMRFVVATGDPLDHVIELFSGLANASDLTYVVEDGALIALANGTILTAHPMPMPDWRAAVRWLQTAPIMADNFLIACGAATAYTELASDSSRFQASRAFYPSLTSVADLSAVQDEILKLDVTWLRDDVAQQEAAFNREFAGKITATSSGLGGLNVSLPTVSKAAALSQLGSLWQIDPREMAAFGDSGNDLAMLQLVGQGLAVANAAPELLANVAVLPLTNDQGVVMEQIETWLV</sequence>
<dbReference type="PANTHER" id="PTHR10000:SF53">
    <property type="entry name" value="5-AMINO-6-(5-PHOSPHO-D-RIBITYLAMINO)URACIL PHOSPHATASE YBJI-RELATED"/>
    <property type="match status" value="1"/>
</dbReference>
<dbReference type="Pfam" id="PF08282">
    <property type="entry name" value="Hydrolase_3"/>
    <property type="match status" value="1"/>
</dbReference>
<dbReference type="InterPro" id="IPR036412">
    <property type="entry name" value="HAD-like_sf"/>
</dbReference>
<protein>
    <recommendedName>
        <fullName evidence="3">HAD family hydrolase</fullName>
    </recommendedName>
</protein>
<dbReference type="EMBL" id="CP012033">
    <property type="protein sequence ID" value="AKP65123.1"/>
    <property type="molecule type" value="Genomic_DNA"/>
</dbReference>